<evidence type="ECO:0000256" key="7">
    <source>
        <dbReference type="PIRNR" id="PIRNR000535"/>
    </source>
</evidence>
<dbReference type="OrthoDB" id="9801219at2"/>
<keyword evidence="7" id="KW-0423">Lactose metabolism</keyword>
<feature type="domain" description="Carbohydrate kinase PfkB" evidence="9">
    <location>
        <begin position="34"/>
        <end position="290"/>
    </location>
</feature>
<dbReference type="EMBL" id="CAVN010000089">
    <property type="protein sequence ID" value="CDF57660.1"/>
    <property type="molecule type" value="Genomic_DNA"/>
</dbReference>
<reference evidence="10" key="1">
    <citation type="submission" date="2013-03" db="EMBL/GenBank/DDBJ databases">
        <title>Draft genome sequence of the hydrogen-ethanol-producing anaerobic alkalithermophilic Caloramator celere.</title>
        <authorList>
            <person name="Ciranna A."/>
            <person name="Larjo A."/>
            <person name="Kivisto A."/>
            <person name="Santala V."/>
            <person name="Roos C."/>
            <person name="Karp M."/>
        </authorList>
    </citation>
    <scope>NUCLEOTIDE SEQUENCE [LARGE SCALE GENOMIC DNA]</scope>
    <source>
        <strain evidence="10">DSM 8682</strain>
    </source>
</reference>
<dbReference type="AlphaFoldDB" id="R7RQX6"/>
<name>R7RQX6_9CLOT</name>
<keyword evidence="4 8" id="KW-0418">Kinase</keyword>
<dbReference type="InterPro" id="IPR011611">
    <property type="entry name" value="PfkB_dom"/>
</dbReference>
<evidence type="ECO:0000313" key="10">
    <source>
        <dbReference type="EMBL" id="CDF57660.1"/>
    </source>
</evidence>
<dbReference type="PIRSF" id="PIRSF000535">
    <property type="entry name" value="1PFK/6PFK/LacC"/>
    <property type="match status" value="1"/>
</dbReference>
<keyword evidence="3 7" id="KW-0547">Nucleotide-binding</keyword>
<evidence type="ECO:0000313" key="11">
    <source>
        <dbReference type="Proteomes" id="UP000014923"/>
    </source>
</evidence>
<evidence type="ECO:0000256" key="8">
    <source>
        <dbReference type="RuleBase" id="RU369061"/>
    </source>
</evidence>
<evidence type="ECO:0000256" key="6">
    <source>
        <dbReference type="ARBA" id="ARBA00047745"/>
    </source>
</evidence>
<comment type="function">
    <text evidence="8">Catalyzes the ATP-dependent phosphorylation of fructose-l-phosphate to fructose-l,6-bisphosphate.</text>
</comment>
<dbReference type="Proteomes" id="UP000014923">
    <property type="component" value="Unassembled WGS sequence"/>
</dbReference>
<evidence type="ECO:0000256" key="1">
    <source>
        <dbReference type="ARBA" id="ARBA00005380"/>
    </source>
</evidence>
<evidence type="ECO:0000256" key="2">
    <source>
        <dbReference type="ARBA" id="ARBA00022679"/>
    </source>
</evidence>
<dbReference type="GO" id="GO:2001059">
    <property type="term" value="P:D-tagatose 6-phosphate catabolic process"/>
    <property type="evidence" value="ECO:0007669"/>
    <property type="project" value="UniProtKB-UniPathway"/>
</dbReference>
<dbReference type="GO" id="GO:0009024">
    <property type="term" value="F:tagatose-6-phosphate kinase activity"/>
    <property type="evidence" value="ECO:0007669"/>
    <property type="project" value="UniProtKB-EC"/>
</dbReference>
<dbReference type="SUPFAM" id="SSF53613">
    <property type="entry name" value="Ribokinase-like"/>
    <property type="match status" value="1"/>
</dbReference>
<comment type="similarity">
    <text evidence="1">Belongs to the carbohydrate kinase pfkB family.</text>
</comment>
<evidence type="ECO:0000256" key="5">
    <source>
        <dbReference type="ARBA" id="ARBA00022840"/>
    </source>
</evidence>
<dbReference type="PROSITE" id="PS00583">
    <property type="entry name" value="PFKB_KINASES_1"/>
    <property type="match status" value="1"/>
</dbReference>
<dbReference type="InterPro" id="IPR017583">
    <property type="entry name" value="Tagatose/fructose_Pkinase"/>
</dbReference>
<evidence type="ECO:0000259" key="9">
    <source>
        <dbReference type="Pfam" id="PF00294"/>
    </source>
</evidence>
<comment type="caution">
    <text evidence="10">The sequence shown here is derived from an EMBL/GenBank/DDBJ whole genome shotgun (WGS) entry which is preliminary data.</text>
</comment>
<keyword evidence="2 7" id="KW-0808">Transferase</keyword>
<dbReference type="InterPro" id="IPR002173">
    <property type="entry name" value="Carboh/pur_kinase_PfkB_CS"/>
</dbReference>
<dbReference type="PROSITE" id="PS00584">
    <property type="entry name" value="PFKB_KINASES_2"/>
    <property type="match status" value="1"/>
</dbReference>
<accession>R7RQX6</accession>
<dbReference type="GO" id="GO:0005829">
    <property type="term" value="C:cytosol"/>
    <property type="evidence" value="ECO:0007669"/>
    <property type="project" value="TreeGrafter"/>
</dbReference>
<dbReference type="CDD" id="cd01164">
    <property type="entry name" value="FruK_PfkB_like"/>
    <property type="match status" value="1"/>
</dbReference>
<dbReference type="PANTHER" id="PTHR46566">
    <property type="entry name" value="1-PHOSPHOFRUCTOKINASE-RELATED"/>
    <property type="match status" value="1"/>
</dbReference>
<proteinExistence type="inferred from homology"/>
<comment type="similarity">
    <text evidence="7">Belongs to the carbohydrate kinase PfkB family. LacC subfamily.</text>
</comment>
<dbReference type="GO" id="GO:0044281">
    <property type="term" value="P:small molecule metabolic process"/>
    <property type="evidence" value="ECO:0007669"/>
    <property type="project" value="UniProtKB-ARBA"/>
</dbReference>
<dbReference type="HOGENOM" id="CLU_050013_0_2_9"/>
<organism evidence="10 11">
    <name type="scientific">Thermobrachium celere DSM 8682</name>
    <dbReference type="NCBI Taxonomy" id="941824"/>
    <lineage>
        <taxon>Bacteria</taxon>
        <taxon>Bacillati</taxon>
        <taxon>Bacillota</taxon>
        <taxon>Clostridia</taxon>
        <taxon>Eubacteriales</taxon>
        <taxon>Clostridiaceae</taxon>
        <taxon>Thermobrachium</taxon>
    </lineage>
</organism>
<sequence length="307" mass="33929">MIYTVTLNPAIDKTIVLDSLNLGHVNRSLFSRDDIGGKGINVAKVIKKLGHNVVAMGFIGRENSNYVYKKLYEYGICCDFIEVDGETRTNIKIVEEREGRFTDINQLGFETDNFDLENLIKRIKSRVNSNDVVVLSGSLPKGLNVDTYKIMIEKLKEIGVKIILDAEGEALRKGIEAGPLLIKPNLNELKTIVNCGESLEDIKKAVSVIVDKGITTVVSMGEKGAILFNKDECFYSKPIKVDVKSTVGAGDSMVAAFAIGIHDNLPFEESFRLSIAASTAKVTKEGSQAPDRNEILKYLELVEIQRR</sequence>
<dbReference type="UniPathway" id="UPA00704">
    <property type="reaction ID" value="UER00715"/>
</dbReference>
<dbReference type="GO" id="GO:0008662">
    <property type="term" value="F:1-phosphofructokinase activity"/>
    <property type="evidence" value="ECO:0007669"/>
    <property type="project" value="UniProtKB-UniRule"/>
</dbReference>
<dbReference type="NCBIfam" id="TIGR03168">
    <property type="entry name" value="1-PFK"/>
    <property type="match status" value="1"/>
</dbReference>
<dbReference type="Gene3D" id="3.40.1190.20">
    <property type="match status" value="1"/>
</dbReference>
<evidence type="ECO:0000256" key="4">
    <source>
        <dbReference type="ARBA" id="ARBA00022777"/>
    </source>
</evidence>
<dbReference type="EC" id="2.7.1.144" evidence="7"/>
<keyword evidence="11" id="KW-1185">Reference proteome</keyword>
<dbReference type="InterPro" id="IPR022463">
    <property type="entry name" value="1-PFruKinase"/>
</dbReference>
<keyword evidence="5 7" id="KW-0067">ATP-binding</keyword>
<comment type="catalytic activity">
    <reaction evidence="6 8">
        <text>beta-D-fructose 1-phosphate + ATP = beta-D-fructose 1,6-bisphosphate + ADP + H(+)</text>
        <dbReference type="Rhea" id="RHEA:14213"/>
        <dbReference type="ChEBI" id="CHEBI:15378"/>
        <dbReference type="ChEBI" id="CHEBI:30616"/>
        <dbReference type="ChEBI" id="CHEBI:32966"/>
        <dbReference type="ChEBI" id="CHEBI:138881"/>
        <dbReference type="ChEBI" id="CHEBI:456216"/>
        <dbReference type="EC" id="2.7.1.56"/>
    </reaction>
</comment>
<dbReference type="InterPro" id="IPR029056">
    <property type="entry name" value="Ribokinase-like"/>
</dbReference>
<dbReference type="Pfam" id="PF00294">
    <property type="entry name" value="PfkB"/>
    <property type="match status" value="1"/>
</dbReference>
<protein>
    <recommendedName>
        <fullName evidence="7">Tagatose-6-phosphate kinase</fullName>
        <ecNumber evidence="7">2.7.1.144</ecNumber>
    </recommendedName>
</protein>
<dbReference type="GO" id="GO:0005524">
    <property type="term" value="F:ATP binding"/>
    <property type="evidence" value="ECO:0007669"/>
    <property type="project" value="UniProtKB-UniRule"/>
</dbReference>
<gene>
    <name evidence="10" type="ORF">TCEL_01574</name>
</gene>
<comment type="pathway">
    <text evidence="7">Carbohydrate metabolism; D-tagatose 6-phosphate degradation; D-glyceraldehyde 3-phosphate and glycerone phosphate from D-tagatose 6-phosphate: step 1/2.</text>
</comment>
<dbReference type="RefSeq" id="WP_018661015.1">
    <property type="nucleotide sequence ID" value="NZ_HF952018.1"/>
</dbReference>
<dbReference type="PANTHER" id="PTHR46566:SF2">
    <property type="entry name" value="ATP-DEPENDENT 6-PHOSPHOFRUCTOKINASE ISOZYME 2"/>
    <property type="match status" value="1"/>
</dbReference>
<dbReference type="NCBIfam" id="TIGR03828">
    <property type="entry name" value="pfkB"/>
    <property type="match status" value="1"/>
</dbReference>
<dbReference type="eggNOG" id="COG1105">
    <property type="taxonomic scope" value="Bacteria"/>
</dbReference>
<dbReference type="FunFam" id="3.40.1190.20:FF:000001">
    <property type="entry name" value="Phosphofructokinase"/>
    <property type="match status" value="1"/>
</dbReference>
<dbReference type="GO" id="GO:0005988">
    <property type="term" value="P:lactose metabolic process"/>
    <property type="evidence" value="ECO:0007669"/>
    <property type="project" value="UniProtKB-KW"/>
</dbReference>
<dbReference type="GO" id="GO:0016052">
    <property type="term" value="P:carbohydrate catabolic process"/>
    <property type="evidence" value="ECO:0007669"/>
    <property type="project" value="UniProtKB-ARBA"/>
</dbReference>
<comment type="catalytic activity">
    <reaction evidence="7">
        <text>D-tagatofuranose 6-phosphate + ATP = D-tagatofuranose 1,6-bisphosphate + ADP + H(+)</text>
        <dbReference type="Rhea" id="RHEA:12420"/>
        <dbReference type="ChEBI" id="CHEBI:15378"/>
        <dbReference type="ChEBI" id="CHEBI:30616"/>
        <dbReference type="ChEBI" id="CHEBI:58694"/>
        <dbReference type="ChEBI" id="CHEBI:58695"/>
        <dbReference type="ChEBI" id="CHEBI:456216"/>
        <dbReference type="EC" id="2.7.1.144"/>
    </reaction>
</comment>
<evidence type="ECO:0000256" key="3">
    <source>
        <dbReference type="ARBA" id="ARBA00022741"/>
    </source>
</evidence>